<feature type="transmembrane region" description="Helical" evidence="12">
    <location>
        <begin position="29"/>
        <end position="51"/>
    </location>
</feature>
<keyword evidence="8 12" id="KW-1133">Transmembrane helix</keyword>
<evidence type="ECO:0000256" key="4">
    <source>
        <dbReference type="ARBA" id="ARBA00022475"/>
    </source>
</evidence>
<evidence type="ECO:0000256" key="5">
    <source>
        <dbReference type="ARBA" id="ARBA00022692"/>
    </source>
</evidence>
<organism evidence="13 14">
    <name type="scientific">Meganyctiphanes norvegica</name>
    <name type="common">Northern krill</name>
    <name type="synonym">Thysanopoda norvegica</name>
    <dbReference type="NCBI Taxonomy" id="48144"/>
    <lineage>
        <taxon>Eukaryota</taxon>
        <taxon>Metazoa</taxon>
        <taxon>Ecdysozoa</taxon>
        <taxon>Arthropoda</taxon>
        <taxon>Crustacea</taxon>
        <taxon>Multicrustacea</taxon>
        <taxon>Malacostraca</taxon>
        <taxon>Eumalacostraca</taxon>
        <taxon>Eucarida</taxon>
        <taxon>Euphausiacea</taxon>
        <taxon>Euphausiidae</taxon>
        <taxon>Meganyctiphanes</taxon>
    </lineage>
</organism>
<keyword evidence="14" id="KW-1185">Reference proteome</keyword>
<feature type="transmembrane region" description="Helical" evidence="12">
    <location>
        <begin position="183"/>
        <end position="205"/>
    </location>
</feature>
<keyword evidence="6" id="KW-0303">Gap junction</keyword>
<evidence type="ECO:0000313" key="13">
    <source>
        <dbReference type="EMBL" id="CAL4093611.1"/>
    </source>
</evidence>
<keyword evidence="4" id="KW-1003">Cell membrane</keyword>
<reference evidence="13 14" key="1">
    <citation type="submission" date="2024-05" db="EMBL/GenBank/DDBJ databases">
        <authorList>
            <person name="Wallberg A."/>
        </authorList>
    </citation>
    <scope>NUCLEOTIDE SEQUENCE [LARGE SCALE GENOMIC DNA]</scope>
</reference>
<evidence type="ECO:0000256" key="7">
    <source>
        <dbReference type="ARBA" id="ARBA00022949"/>
    </source>
</evidence>
<gene>
    <name evidence="12" type="primary">inx</name>
    <name evidence="13" type="ORF">MNOR_LOCUS14918</name>
</gene>
<name>A0AAV2QQ42_MEGNR</name>
<comment type="caution">
    <text evidence="13">The sequence shown here is derived from an EMBL/GenBank/DDBJ whole genome shotgun (WGS) entry which is preliminary data.</text>
</comment>
<keyword evidence="7" id="KW-0965">Cell junction</keyword>
<dbReference type="InterPro" id="IPR000990">
    <property type="entry name" value="Innexin"/>
</dbReference>
<dbReference type="GO" id="GO:0005243">
    <property type="term" value="F:gap junction channel activity"/>
    <property type="evidence" value="ECO:0007669"/>
    <property type="project" value="TreeGrafter"/>
</dbReference>
<dbReference type="GO" id="GO:0034220">
    <property type="term" value="P:monoatomic ion transmembrane transport"/>
    <property type="evidence" value="ECO:0007669"/>
    <property type="project" value="UniProtKB-KW"/>
</dbReference>
<feature type="transmembrane region" description="Helical" evidence="12">
    <location>
        <begin position="118"/>
        <end position="137"/>
    </location>
</feature>
<evidence type="ECO:0000256" key="3">
    <source>
        <dbReference type="ARBA" id="ARBA00022448"/>
    </source>
</evidence>
<evidence type="ECO:0000313" key="14">
    <source>
        <dbReference type="Proteomes" id="UP001497623"/>
    </source>
</evidence>
<dbReference type="PROSITE" id="PS51013">
    <property type="entry name" value="PANNEXIN"/>
    <property type="match status" value="1"/>
</dbReference>
<comment type="function">
    <text evidence="12">Structural component of the gap junctions.</text>
</comment>
<dbReference type="AlphaFoldDB" id="A0AAV2QQ42"/>
<evidence type="ECO:0000256" key="1">
    <source>
        <dbReference type="ARBA" id="ARBA00004610"/>
    </source>
</evidence>
<dbReference type="GO" id="GO:0007602">
    <property type="term" value="P:phototransduction"/>
    <property type="evidence" value="ECO:0007669"/>
    <property type="project" value="TreeGrafter"/>
</dbReference>
<protein>
    <recommendedName>
        <fullName evidence="12">Innexin</fullName>
    </recommendedName>
</protein>
<evidence type="ECO:0000256" key="6">
    <source>
        <dbReference type="ARBA" id="ARBA00022868"/>
    </source>
</evidence>
<evidence type="ECO:0000256" key="2">
    <source>
        <dbReference type="ARBA" id="ARBA00004651"/>
    </source>
</evidence>
<comment type="subcellular location">
    <subcellularLocation>
        <location evidence="1">Cell junction</location>
        <location evidence="1">Gap junction</location>
    </subcellularLocation>
    <subcellularLocation>
        <location evidence="2 12">Cell membrane</location>
        <topology evidence="2 12">Multi-pass membrane protein</topology>
    </subcellularLocation>
</comment>
<evidence type="ECO:0000256" key="12">
    <source>
        <dbReference type="RuleBase" id="RU010713"/>
    </source>
</evidence>
<dbReference type="PANTHER" id="PTHR11893:SF37">
    <property type="entry name" value="INNEXIN INX3"/>
    <property type="match status" value="1"/>
</dbReference>
<dbReference type="Pfam" id="PF00876">
    <property type="entry name" value="Innexin"/>
    <property type="match status" value="1"/>
</dbReference>
<keyword evidence="3 12" id="KW-0813">Transport</keyword>
<dbReference type="GO" id="GO:0005921">
    <property type="term" value="C:gap junction"/>
    <property type="evidence" value="ECO:0007669"/>
    <property type="project" value="UniProtKB-SubCell"/>
</dbReference>
<proteinExistence type="inferred from homology"/>
<evidence type="ECO:0000256" key="9">
    <source>
        <dbReference type="ARBA" id="ARBA00023065"/>
    </source>
</evidence>
<evidence type="ECO:0000256" key="8">
    <source>
        <dbReference type="ARBA" id="ARBA00022989"/>
    </source>
</evidence>
<keyword evidence="10 12" id="KW-0472">Membrane</keyword>
<dbReference type="EMBL" id="CAXKWB010009135">
    <property type="protein sequence ID" value="CAL4093611.1"/>
    <property type="molecule type" value="Genomic_DNA"/>
</dbReference>
<comment type="similarity">
    <text evidence="12">Belongs to the pannexin family.</text>
</comment>
<dbReference type="Proteomes" id="UP001497623">
    <property type="component" value="Unassembled WGS sequence"/>
</dbReference>
<keyword evidence="5 12" id="KW-0812">Transmembrane</keyword>
<accession>A0AAV2QQ42</accession>
<dbReference type="GO" id="GO:0005886">
    <property type="term" value="C:plasma membrane"/>
    <property type="evidence" value="ECO:0007669"/>
    <property type="project" value="UniProtKB-SubCell"/>
</dbReference>
<dbReference type="PRINTS" id="PR01262">
    <property type="entry name" value="INNEXIN"/>
</dbReference>
<keyword evidence="9 12" id="KW-0406">Ion transport</keyword>
<evidence type="ECO:0000256" key="11">
    <source>
        <dbReference type="ARBA" id="ARBA00023303"/>
    </source>
</evidence>
<dbReference type="PANTHER" id="PTHR11893">
    <property type="entry name" value="INNEXIN"/>
    <property type="match status" value="1"/>
</dbReference>
<keyword evidence="11 12" id="KW-0407">Ion channel</keyword>
<sequence>MVLVELLGALGGLVKVRTTADLDSAVFKLHYRVTSTILFAFCLLVTCNGLLGDPIACVHDDNPKLQDNVVNTYCWIHTTFTLPKHLDKGYGVGTGVVYPGVGPHLEDDERMYHAYYQWVPFVLFLQGILFYAPHWIWKTVEGGKLESLTMGLSMPIMRRDDRHEKITLLADYLHASLHNHNFYAIKFLACEALNLINSILNMWFLNKFLGGMFFKYGVNVLNFTETDQEYRTDPMIKVFPRVTKCDFNMFGPSGTIERHDLLCVLALNIINEKIFVFLWFWFVLLAIISSLALLYRLLVFFVPAVRVGLLQKRARLQYKTSMETVSRKLQVGDFFLLFLLNKNLELLSFSSVLEELSKRLTTPNNRRLHPDLEMSVPHHLQEHVYMRNEHEQHA</sequence>
<feature type="transmembrane region" description="Helical" evidence="12">
    <location>
        <begin position="287"/>
        <end position="309"/>
    </location>
</feature>
<evidence type="ECO:0000256" key="10">
    <source>
        <dbReference type="ARBA" id="ARBA00023136"/>
    </source>
</evidence>